<dbReference type="AlphaFoldDB" id="A0A240SX79"/>
<reference evidence="2" key="1">
    <citation type="submission" date="2014-03" db="EMBL/GenBank/DDBJ databases">
        <authorList>
            <person name="Aksoy S."/>
            <person name="Warren W."/>
            <person name="Wilson R.K."/>
        </authorList>
    </citation>
    <scope>NUCLEOTIDE SEQUENCE [LARGE SCALE GENOMIC DNA]</scope>
    <source>
        <strain evidence="2">IAEA</strain>
    </source>
</reference>
<accession>A0A240SX79</accession>
<organism evidence="1 2">
    <name type="scientific">Glossina pallidipes</name>
    <name type="common">Tsetse fly</name>
    <dbReference type="NCBI Taxonomy" id="7398"/>
    <lineage>
        <taxon>Eukaryota</taxon>
        <taxon>Metazoa</taxon>
        <taxon>Ecdysozoa</taxon>
        <taxon>Arthropoda</taxon>
        <taxon>Hexapoda</taxon>
        <taxon>Insecta</taxon>
        <taxon>Pterygota</taxon>
        <taxon>Neoptera</taxon>
        <taxon>Endopterygota</taxon>
        <taxon>Diptera</taxon>
        <taxon>Brachycera</taxon>
        <taxon>Muscomorpha</taxon>
        <taxon>Hippoboscoidea</taxon>
        <taxon>Glossinidae</taxon>
        <taxon>Glossina</taxon>
    </lineage>
</organism>
<evidence type="ECO:0000313" key="2">
    <source>
        <dbReference type="Proteomes" id="UP000092445"/>
    </source>
</evidence>
<dbReference type="VEuPathDB" id="VectorBase:GPAI049206"/>
<name>A0A240SX79_GLOPL</name>
<sequence>MCKKKQRYEKKNCTDHQNQNIEDLQCAKQPSSVIIPTVVTSLQVKGFKLPSNEICKNDCLIKNTICQPNCDKDVQGSKEEFWK</sequence>
<protein>
    <submittedName>
        <fullName evidence="1">Uncharacterized protein</fullName>
    </submittedName>
</protein>
<evidence type="ECO:0000313" key="1">
    <source>
        <dbReference type="EnsemblMetazoa" id="GPAI049206-PA"/>
    </source>
</evidence>
<keyword evidence="2" id="KW-1185">Reference proteome</keyword>
<dbReference type="EnsemblMetazoa" id="GPAI049206-RA">
    <property type="protein sequence ID" value="GPAI049206-PA"/>
    <property type="gene ID" value="GPAI049206"/>
</dbReference>
<dbReference type="Proteomes" id="UP000092445">
    <property type="component" value="Unassembled WGS sequence"/>
</dbReference>
<reference evidence="1" key="2">
    <citation type="submission" date="2020-05" db="UniProtKB">
        <authorList>
            <consortium name="EnsemblMetazoa"/>
        </authorList>
    </citation>
    <scope>IDENTIFICATION</scope>
    <source>
        <strain evidence="1">IAEA</strain>
    </source>
</reference>
<proteinExistence type="predicted"/>
<dbReference type="STRING" id="7398.A0A240SX79"/>